<evidence type="ECO:0000259" key="2">
    <source>
        <dbReference type="Pfam" id="PF16329"/>
    </source>
</evidence>
<protein>
    <submittedName>
        <fullName evidence="3">E2</fullName>
    </submittedName>
</protein>
<dbReference type="InterPro" id="IPR042310">
    <property type="entry name" value="Pestivirus_E2_B"/>
</dbReference>
<evidence type="ECO:0000313" key="3">
    <source>
        <dbReference type="EMBL" id="AAQ98968.1"/>
    </source>
</evidence>
<keyword evidence="1" id="KW-0472">Membrane</keyword>
<dbReference type="Gene3D" id="2.60.320.20">
    <property type="entry name" value="Pestivirus envelope glycoprotein E2, domain A"/>
    <property type="match status" value="1"/>
</dbReference>
<name>Q6T6V3_9FLAV</name>
<feature type="domain" description="Pestivirus envelope glycoprotein E2" evidence="2">
    <location>
        <begin position="3"/>
        <end position="372"/>
    </location>
</feature>
<dbReference type="EMBL" id="AY430287">
    <property type="protein sequence ID" value="AAQ98968.1"/>
    <property type="molecule type" value="mRNA"/>
</dbReference>
<feature type="transmembrane region" description="Helical" evidence="1">
    <location>
        <begin position="343"/>
        <end position="367"/>
    </location>
</feature>
<dbReference type="Gene3D" id="2.60.40.3000">
    <property type="entry name" value="Pestivirus envelope glycoprotein E2, domain B"/>
    <property type="match status" value="1"/>
</dbReference>
<dbReference type="FunFam" id="2.60.40.3000:FF:000001">
    <property type="entry name" value="Genome polyprotein"/>
    <property type="match status" value="1"/>
</dbReference>
<organism evidence="3">
    <name type="scientific">Classical swine fever virus</name>
    <dbReference type="NCBI Taxonomy" id="11096"/>
    <lineage>
        <taxon>Viruses</taxon>
        <taxon>Riboviria</taxon>
        <taxon>Orthornavirae</taxon>
        <taxon>Kitrinoviricota</taxon>
        <taxon>Flasuviricetes</taxon>
        <taxon>Amarillovirales</taxon>
        <taxon>Flaviviridae</taxon>
        <taxon>Pestivirus</taxon>
        <taxon>Pestivirus suis</taxon>
    </lineage>
</organism>
<dbReference type="FunFam" id="2.60.320.20:FF:000001">
    <property type="entry name" value="Envelope glycoprotein E2"/>
    <property type="match status" value="1"/>
</dbReference>
<evidence type="ECO:0000256" key="1">
    <source>
        <dbReference type="SAM" id="Phobius"/>
    </source>
</evidence>
<dbReference type="Gene3D" id="2.60.40.4200">
    <property type="entry name" value="Pestivirus envelope glycoprotein E2, C-terminal domain"/>
    <property type="match status" value="1"/>
</dbReference>
<dbReference type="SMR" id="Q6T6V3"/>
<keyword evidence="1" id="KW-1133">Transmembrane helix</keyword>
<accession>Q6T6V3</accession>
<dbReference type="InterPro" id="IPR032521">
    <property type="entry name" value="Pestivirus_E2"/>
</dbReference>
<dbReference type="InterPro" id="IPR042309">
    <property type="entry name" value="Pestivirus_E2_A"/>
</dbReference>
<reference evidence="3" key="1">
    <citation type="submission" date="2003-09" db="EMBL/GenBank/DDBJ databases">
        <title>Cloning and Analysis of E2 Gene from Classical Swine Fever virus Isolate HL-LY.</title>
        <authorList>
            <person name="Man C."/>
            <person name="Li Y."/>
        </authorList>
    </citation>
    <scope>NUCLEOTIDE SEQUENCE</scope>
    <source>
        <strain evidence="3">HL-LY</strain>
    </source>
</reference>
<proteinExistence type="evidence at transcript level"/>
<dbReference type="InterPro" id="IPR042311">
    <property type="entry name" value="Pestivirus_E2_D"/>
</dbReference>
<sequence>MQLACKEDYRYAISSTNEIGLLGAGGLTTTWKEYNHDLQLNDGTVKAICVAGSFKVTALNVVSRRYLASLHKEASLTSVTFELLFDGTNPSTEEMGDDFGFGLCPFDTSPVVKGKYNTTLLNGSAYYLVCPIGWTGVIECTAVSPTTLRTEVVKTFRRDKPFPHRMDCVTTTVENEDLFYCKLGGNWTCVKGEPVVYTGGLVKQCRWCGFDFNEPDGLPHYPIGKCILANETGYRIVDSTDCNRDGVVISTEGSHECLIGNTTVKVHASDERLGPMPCRPKEIVSSAGPVRKTSCTFNYAKTLKNKYYEPRDSYFQQYMLKGEYQYWFDLDVTDRHSDYFAEFVVLVVVALLGGRYVLWLIVTYIVLTEQLAAG</sequence>
<dbReference type="Pfam" id="PF16329">
    <property type="entry name" value="Pestivirus_E2"/>
    <property type="match status" value="1"/>
</dbReference>
<keyword evidence="1" id="KW-0812">Transmembrane</keyword>